<gene>
    <name evidence="1" type="ORF">ACFPZJ_13210</name>
</gene>
<dbReference type="InterPro" id="IPR009860">
    <property type="entry name" value="Hyaluronidase_bac"/>
</dbReference>
<comment type="caution">
    <text evidence="1">The sequence shown here is derived from an EMBL/GenBank/DDBJ whole genome shotgun (WGS) entry which is preliminary data.</text>
</comment>
<protein>
    <recommendedName>
        <fullName evidence="3">Minor tail protein</fullName>
    </recommendedName>
</protein>
<evidence type="ECO:0000313" key="2">
    <source>
        <dbReference type="Proteomes" id="UP001596154"/>
    </source>
</evidence>
<sequence length="433" mass="43004">MRIEVTGEAFDDAIEVTTGQQARIVEVSAGLVSSVNGRTGGVVLDAELVGADPAGSAAAVEAGALQAAADAQAAAISTAAADATAKVDAHVAATDPHGDRAYADGRFLPKTGGALTGGITTNLAVRSAFLKTTSPTEHAVTIYQASTTGVDVAAALNLISDNRETSAVYISGHETLPRGTLKVTHTNGGTTATDDTSASALSIDLRRGTAAGTAAQGIFLTSTDGGTTGRLITLRNGGGNLFTVPAAGSVYTATGAFGEQLPVNHGLTGWTYDPVIATTGSLLTNGTVYLSKIHVPDDTAITKVYWWVTTAGATPTAGQCWVGLYNPAGARLATTGVDASITSTGLKTTTITSTSVAAGSFVWVAMVFNAATAPTVARATGSGGLATAVNAGLTSGTYRFATNGTAQTALPAAITPGSNVAAGFAGPWAAIGP</sequence>
<dbReference type="Pfam" id="PF07212">
    <property type="entry name" value="Hyaluronidase_1"/>
    <property type="match status" value="1"/>
</dbReference>
<name>A0ABW0UQM4_9ACTN</name>
<evidence type="ECO:0000313" key="1">
    <source>
        <dbReference type="EMBL" id="MFC5634719.1"/>
    </source>
</evidence>
<proteinExistence type="predicted"/>
<accession>A0ABW0UQM4</accession>
<dbReference type="RefSeq" id="WP_381020827.1">
    <property type="nucleotide sequence ID" value="NZ_JBHSNY010000004.1"/>
</dbReference>
<reference evidence="2" key="1">
    <citation type="journal article" date="2019" name="Int. J. Syst. Evol. Microbiol.">
        <title>The Global Catalogue of Microorganisms (GCM) 10K type strain sequencing project: providing services to taxonomists for standard genome sequencing and annotation.</title>
        <authorList>
            <consortium name="The Broad Institute Genomics Platform"/>
            <consortium name="The Broad Institute Genome Sequencing Center for Infectious Disease"/>
            <person name="Wu L."/>
            <person name="Ma J."/>
        </authorList>
    </citation>
    <scope>NUCLEOTIDE SEQUENCE [LARGE SCALE GENOMIC DNA]</scope>
    <source>
        <strain evidence="2">CGMCC 4.7248</strain>
    </source>
</reference>
<organism evidence="1 2">
    <name type="scientific">Streptomyces bullii</name>
    <dbReference type="NCBI Taxonomy" id="349910"/>
    <lineage>
        <taxon>Bacteria</taxon>
        <taxon>Bacillati</taxon>
        <taxon>Actinomycetota</taxon>
        <taxon>Actinomycetes</taxon>
        <taxon>Kitasatosporales</taxon>
        <taxon>Streptomycetaceae</taxon>
        <taxon>Streptomyces</taxon>
    </lineage>
</organism>
<dbReference type="SUPFAM" id="SSF69349">
    <property type="entry name" value="Phage fibre proteins"/>
    <property type="match status" value="1"/>
</dbReference>
<dbReference type="EMBL" id="JBHSNY010000004">
    <property type="protein sequence ID" value="MFC5634719.1"/>
    <property type="molecule type" value="Genomic_DNA"/>
</dbReference>
<dbReference type="Proteomes" id="UP001596154">
    <property type="component" value="Unassembled WGS sequence"/>
</dbReference>
<evidence type="ECO:0008006" key="3">
    <source>
        <dbReference type="Google" id="ProtNLM"/>
    </source>
</evidence>
<keyword evidence="2" id="KW-1185">Reference proteome</keyword>